<dbReference type="InterPro" id="IPR051791">
    <property type="entry name" value="Pra-immunoreactive"/>
</dbReference>
<evidence type="ECO:0000256" key="4">
    <source>
        <dbReference type="ARBA" id="ARBA00022989"/>
    </source>
</evidence>
<feature type="transmembrane region" description="Helical" evidence="7">
    <location>
        <begin position="33"/>
        <end position="59"/>
    </location>
</feature>
<keyword evidence="5 7" id="KW-0472">Membrane</keyword>
<proteinExistence type="predicted"/>
<evidence type="ECO:0000256" key="7">
    <source>
        <dbReference type="SAM" id="Phobius"/>
    </source>
</evidence>
<keyword evidence="4 7" id="KW-1133">Transmembrane helix</keyword>
<protein>
    <submittedName>
        <fullName evidence="9">RDD family protein</fullName>
    </submittedName>
</protein>
<evidence type="ECO:0000313" key="9">
    <source>
        <dbReference type="EMBL" id="MCC8431983.1"/>
    </source>
</evidence>
<feature type="domain" description="RDD" evidence="8">
    <location>
        <begin position="30"/>
        <end position="157"/>
    </location>
</feature>
<comment type="subcellular location">
    <subcellularLocation>
        <location evidence="1">Cell membrane</location>
        <topology evidence="1">Multi-pass membrane protein</topology>
    </subcellularLocation>
</comment>
<sequence>MASVPNSGSAAPPPPPVWDATPPGTTPVGYGGFWIRVVAYIIDAILVSLVLGVVMSVFGIKYMDFDNPEKIDPTANLLSILVFWLYFALMESSERGATVGKMAMGLRVVTGDGKRLTFLNATGRYFAKILSALIFCIGYIMVGFTERKRGLHDMIANTLVIKTR</sequence>
<evidence type="ECO:0000256" key="6">
    <source>
        <dbReference type="SAM" id="MobiDB-lite"/>
    </source>
</evidence>
<dbReference type="PANTHER" id="PTHR36115:SF4">
    <property type="entry name" value="MEMBRANE PROTEIN"/>
    <property type="match status" value="1"/>
</dbReference>
<dbReference type="Pfam" id="PF06271">
    <property type="entry name" value="RDD"/>
    <property type="match status" value="1"/>
</dbReference>
<feature type="compositionally biased region" description="Low complexity" evidence="6">
    <location>
        <begin position="1"/>
        <end position="10"/>
    </location>
</feature>
<accession>A0ABS8L103</accession>
<comment type="caution">
    <text evidence="9">The sequence shown here is derived from an EMBL/GenBank/DDBJ whole genome shotgun (WGS) entry which is preliminary data.</text>
</comment>
<feature type="transmembrane region" description="Helical" evidence="7">
    <location>
        <begin position="71"/>
        <end position="89"/>
    </location>
</feature>
<dbReference type="RefSeq" id="WP_230553403.1">
    <property type="nucleotide sequence ID" value="NZ_JAJISD010000012.1"/>
</dbReference>
<dbReference type="InterPro" id="IPR010432">
    <property type="entry name" value="RDD"/>
</dbReference>
<evidence type="ECO:0000256" key="3">
    <source>
        <dbReference type="ARBA" id="ARBA00022692"/>
    </source>
</evidence>
<keyword evidence="2" id="KW-1003">Cell membrane</keyword>
<evidence type="ECO:0000256" key="1">
    <source>
        <dbReference type="ARBA" id="ARBA00004651"/>
    </source>
</evidence>
<evidence type="ECO:0000313" key="10">
    <source>
        <dbReference type="Proteomes" id="UP001198862"/>
    </source>
</evidence>
<feature type="region of interest" description="Disordered" evidence="6">
    <location>
        <begin position="1"/>
        <end position="20"/>
    </location>
</feature>
<dbReference type="PANTHER" id="PTHR36115">
    <property type="entry name" value="PROLINE-RICH ANTIGEN HOMOLOG-RELATED"/>
    <property type="match status" value="1"/>
</dbReference>
<name>A0ABS8L103_9HYPH</name>
<gene>
    <name evidence="9" type="ORF">LJ725_23660</name>
</gene>
<evidence type="ECO:0000256" key="5">
    <source>
        <dbReference type="ARBA" id="ARBA00023136"/>
    </source>
</evidence>
<evidence type="ECO:0000259" key="8">
    <source>
        <dbReference type="Pfam" id="PF06271"/>
    </source>
</evidence>
<keyword evidence="10" id="KW-1185">Reference proteome</keyword>
<dbReference type="Proteomes" id="UP001198862">
    <property type="component" value="Unassembled WGS sequence"/>
</dbReference>
<feature type="transmembrane region" description="Helical" evidence="7">
    <location>
        <begin position="125"/>
        <end position="144"/>
    </location>
</feature>
<evidence type="ECO:0000256" key="2">
    <source>
        <dbReference type="ARBA" id="ARBA00022475"/>
    </source>
</evidence>
<reference evidence="9 10" key="1">
    <citation type="submission" date="2021-11" db="EMBL/GenBank/DDBJ databases">
        <authorList>
            <person name="Lee D.-H."/>
            <person name="Kim S.-B."/>
        </authorList>
    </citation>
    <scope>NUCLEOTIDE SEQUENCE [LARGE SCALE GENOMIC DNA]</scope>
    <source>
        <strain evidence="9 10">KCTC 52223</strain>
    </source>
</reference>
<organism evidence="9 10">
    <name type="scientific">Reyranella aquatilis</name>
    <dbReference type="NCBI Taxonomy" id="2035356"/>
    <lineage>
        <taxon>Bacteria</taxon>
        <taxon>Pseudomonadati</taxon>
        <taxon>Pseudomonadota</taxon>
        <taxon>Alphaproteobacteria</taxon>
        <taxon>Hyphomicrobiales</taxon>
        <taxon>Reyranellaceae</taxon>
        <taxon>Reyranella</taxon>
    </lineage>
</organism>
<keyword evidence="3 7" id="KW-0812">Transmembrane</keyword>
<dbReference type="EMBL" id="JAJISD010000012">
    <property type="protein sequence ID" value="MCC8431983.1"/>
    <property type="molecule type" value="Genomic_DNA"/>
</dbReference>